<dbReference type="InterPro" id="IPR002110">
    <property type="entry name" value="Ankyrin_rpt"/>
</dbReference>
<reference evidence="5" key="3">
    <citation type="submission" date="2016-03" db="UniProtKB">
        <authorList>
            <consortium name="EnsemblProtists"/>
        </authorList>
    </citation>
    <scope>IDENTIFICATION</scope>
</reference>
<dbReference type="EnsemblProtists" id="EKX51206">
    <property type="protein sequence ID" value="EKX51206"/>
    <property type="gene ID" value="GUITHDRAFT_66290"/>
</dbReference>
<evidence type="ECO:0000256" key="3">
    <source>
        <dbReference type="PROSITE-ProRule" id="PRU00023"/>
    </source>
</evidence>
<evidence type="ECO:0000256" key="1">
    <source>
        <dbReference type="ARBA" id="ARBA00022737"/>
    </source>
</evidence>
<keyword evidence="1" id="KW-0677">Repeat</keyword>
<dbReference type="AlphaFoldDB" id="L1JRL3"/>
<dbReference type="OrthoDB" id="1674856at2759"/>
<evidence type="ECO:0000313" key="4">
    <source>
        <dbReference type="EMBL" id="EKX51206.1"/>
    </source>
</evidence>
<keyword evidence="6" id="KW-1185">Reference proteome</keyword>
<feature type="repeat" description="ANK" evidence="3">
    <location>
        <begin position="63"/>
        <end position="95"/>
    </location>
</feature>
<feature type="non-terminal residue" evidence="4">
    <location>
        <position position="101"/>
    </location>
</feature>
<accession>L1JRL3</accession>
<dbReference type="PROSITE" id="PS50088">
    <property type="entry name" value="ANK_REPEAT"/>
    <property type="match status" value="2"/>
</dbReference>
<dbReference type="OMA" id="HSACEDE"/>
<protein>
    <submittedName>
        <fullName evidence="4 5">Uncharacterized protein</fullName>
    </submittedName>
</protein>
<organism evidence="4">
    <name type="scientific">Guillardia theta (strain CCMP2712)</name>
    <name type="common">Cryptophyte</name>
    <dbReference type="NCBI Taxonomy" id="905079"/>
    <lineage>
        <taxon>Eukaryota</taxon>
        <taxon>Cryptophyceae</taxon>
        <taxon>Pyrenomonadales</taxon>
        <taxon>Geminigeraceae</taxon>
        <taxon>Guillardia</taxon>
    </lineage>
</organism>
<dbReference type="GeneID" id="17307773"/>
<dbReference type="Pfam" id="PF12796">
    <property type="entry name" value="Ank_2"/>
    <property type="match status" value="1"/>
</dbReference>
<dbReference type="Gene3D" id="1.25.40.20">
    <property type="entry name" value="Ankyrin repeat-containing domain"/>
    <property type="match status" value="1"/>
</dbReference>
<dbReference type="InterPro" id="IPR036770">
    <property type="entry name" value="Ankyrin_rpt-contain_sf"/>
</dbReference>
<dbReference type="PaxDb" id="55529-EKX51206"/>
<dbReference type="KEGG" id="gtt:GUITHDRAFT_66290"/>
<evidence type="ECO:0000313" key="5">
    <source>
        <dbReference type="EnsemblProtists" id="EKX51206"/>
    </source>
</evidence>
<evidence type="ECO:0000313" key="6">
    <source>
        <dbReference type="Proteomes" id="UP000011087"/>
    </source>
</evidence>
<dbReference type="PANTHER" id="PTHR24171:SF9">
    <property type="entry name" value="ANKYRIN REPEAT DOMAIN-CONTAINING PROTEIN 39"/>
    <property type="match status" value="1"/>
</dbReference>
<reference evidence="4 6" key="1">
    <citation type="journal article" date="2012" name="Nature">
        <title>Algal genomes reveal evolutionary mosaicism and the fate of nucleomorphs.</title>
        <authorList>
            <consortium name="DOE Joint Genome Institute"/>
            <person name="Curtis B.A."/>
            <person name="Tanifuji G."/>
            <person name="Burki F."/>
            <person name="Gruber A."/>
            <person name="Irimia M."/>
            <person name="Maruyama S."/>
            <person name="Arias M.C."/>
            <person name="Ball S.G."/>
            <person name="Gile G.H."/>
            <person name="Hirakawa Y."/>
            <person name="Hopkins J.F."/>
            <person name="Kuo A."/>
            <person name="Rensing S.A."/>
            <person name="Schmutz J."/>
            <person name="Symeonidi A."/>
            <person name="Elias M."/>
            <person name="Eveleigh R.J."/>
            <person name="Herman E.K."/>
            <person name="Klute M.J."/>
            <person name="Nakayama T."/>
            <person name="Obornik M."/>
            <person name="Reyes-Prieto A."/>
            <person name="Armbrust E.V."/>
            <person name="Aves S.J."/>
            <person name="Beiko R.G."/>
            <person name="Coutinho P."/>
            <person name="Dacks J.B."/>
            <person name="Durnford D.G."/>
            <person name="Fast N.M."/>
            <person name="Green B.R."/>
            <person name="Grisdale C.J."/>
            <person name="Hempel F."/>
            <person name="Henrissat B."/>
            <person name="Hoppner M.P."/>
            <person name="Ishida K."/>
            <person name="Kim E."/>
            <person name="Koreny L."/>
            <person name="Kroth P.G."/>
            <person name="Liu Y."/>
            <person name="Malik S.B."/>
            <person name="Maier U.G."/>
            <person name="McRose D."/>
            <person name="Mock T."/>
            <person name="Neilson J.A."/>
            <person name="Onodera N.T."/>
            <person name="Poole A.M."/>
            <person name="Pritham E.J."/>
            <person name="Richards T.A."/>
            <person name="Rocap G."/>
            <person name="Roy S.W."/>
            <person name="Sarai C."/>
            <person name="Schaack S."/>
            <person name="Shirato S."/>
            <person name="Slamovits C.H."/>
            <person name="Spencer D.F."/>
            <person name="Suzuki S."/>
            <person name="Worden A.Z."/>
            <person name="Zauner S."/>
            <person name="Barry K."/>
            <person name="Bell C."/>
            <person name="Bharti A.K."/>
            <person name="Crow J.A."/>
            <person name="Grimwood J."/>
            <person name="Kramer R."/>
            <person name="Lindquist E."/>
            <person name="Lucas S."/>
            <person name="Salamov A."/>
            <person name="McFadden G.I."/>
            <person name="Lane C.E."/>
            <person name="Keeling P.J."/>
            <person name="Gray M.W."/>
            <person name="Grigoriev I.V."/>
            <person name="Archibald J.M."/>
        </authorList>
    </citation>
    <scope>NUCLEOTIDE SEQUENCE</scope>
    <source>
        <strain evidence="4 6">CCMP2712</strain>
    </source>
</reference>
<dbReference type="PRINTS" id="PR01415">
    <property type="entry name" value="ANKYRIN"/>
</dbReference>
<evidence type="ECO:0000256" key="2">
    <source>
        <dbReference type="ARBA" id="ARBA00023043"/>
    </source>
</evidence>
<dbReference type="eggNOG" id="KOG0192">
    <property type="taxonomic scope" value="Eukaryota"/>
</dbReference>
<dbReference type="STRING" id="905079.L1JRL3"/>
<dbReference type="SMART" id="SM00248">
    <property type="entry name" value="ANK"/>
    <property type="match status" value="2"/>
</dbReference>
<dbReference type="PROSITE" id="PS50297">
    <property type="entry name" value="ANK_REP_REGION"/>
    <property type="match status" value="2"/>
</dbReference>
<dbReference type="Proteomes" id="UP000011087">
    <property type="component" value="Unassembled WGS sequence"/>
</dbReference>
<keyword evidence="2 3" id="KW-0040">ANK repeat</keyword>
<proteinExistence type="predicted"/>
<gene>
    <name evidence="4" type="ORF">GUITHDRAFT_66290</name>
</gene>
<dbReference type="SUPFAM" id="SSF48403">
    <property type="entry name" value="Ankyrin repeat"/>
    <property type="match status" value="1"/>
</dbReference>
<dbReference type="EMBL" id="JH992976">
    <property type="protein sequence ID" value="EKX51206.1"/>
    <property type="molecule type" value="Genomic_DNA"/>
</dbReference>
<dbReference type="HOGENOM" id="CLU_000134_45_2_1"/>
<feature type="repeat" description="ANK" evidence="3">
    <location>
        <begin position="30"/>
        <end position="62"/>
    </location>
</feature>
<name>L1JRL3_GUITC</name>
<dbReference type="PANTHER" id="PTHR24171">
    <property type="entry name" value="ANKYRIN REPEAT DOMAIN-CONTAINING PROTEIN 39-RELATED"/>
    <property type="match status" value="1"/>
</dbReference>
<reference evidence="6" key="2">
    <citation type="submission" date="2012-11" db="EMBL/GenBank/DDBJ databases">
        <authorList>
            <person name="Kuo A."/>
            <person name="Curtis B.A."/>
            <person name="Tanifuji G."/>
            <person name="Burki F."/>
            <person name="Gruber A."/>
            <person name="Irimia M."/>
            <person name="Maruyama S."/>
            <person name="Arias M.C."/>
            <person name="Ball S.G."/>
            <person name="Gile G.H."/>
            <person name="Hirakawa Y."/>
            <person name="Hopkins J.F."/>
            <person name="Rensing S.A."/>
            <person name="Schmutz J."/>
            <person name="Symeonidi A."/>
            <person name="Elias M."/>
            <person name="Eveleigh R.J."/>
            <person name="Herman E.K."/>
            <person name="Klute M.J."/>
            <person name="Nakayama T."/>
            <person name="Obornik M."/>
            <person name="Reyes-Prieto A."/>
            <person name="Armbrust E.V."/>
            <person name="Aves S.J."/>
            <person name="Beiko R.G."/>
            <person name="Coutinho P."/>
            <person name="Dacks J.B."/>
            <person name="Durnford D.G."/>
            <person name="Fast N.M."/>
            <person name="Green B.R."/>
            <person name="Grisdale C."/>
            <person name="Hempe F."/>
            <person name="Henrissat B."/>
            <person name="Hoppner M.P."/>
            <person name="Ishida K.-I."/>
            <person name="Kim E."/>
            <person name="Koreny L."/>
            <person name="Kroth P.G."/>
            <person name="Liu Y."/>
            <person name="Malik S.-B."/>
            <person name="Maier U.G."/>
            <person name="McRose D."/>
            <person name="Mock T."/>
            <person name="Neilson J.A."/>
            <person name="Onodera N.T."/>
            <person name="Poole A.M."/>
            <person name="Pritham E.J."/>
            <person name="Richards T.A."/>
            <person name="Rocap G."/>
            <person name="Roy S.W."/>
            <person name="Sarai C."/>
            <person name="Schaack S."/>
            <person name="Shirato S."/>
            <person name="Slamovits C.H."/>
            <person name="Spencer D.F."/>
            <person name="Suzuki S."/>
            <person name="Worden A.Z."/>
            <person name="Zauner S."/>
            <person name="Barry K."/>
            <person name="Bell C."/>
            <person name="Bharti A.K."/>
            <person name="Crow J.A."/>
            <person name="Grimwood J."/>
            <person name="Kramer R."/>
            <person name="Lindquist E."/>
            <person name="Lucas S."/>
            <person name="Salamov A."/>
            <person name="McFadden G.I."/>
            <person name="Lane C.E."/>
            <person name="Keeling P.J."/>
            <person name="Gray M.W."/>
            <person name="Grigoriev I.V."/>
            <person name="Archibald J.M."/>
        </authorList>
    </citation>
    <scope>NUCLEOTIDE SEQUENCE</scope>
    <source>
        <strain evidence="6">CCMP2712</strain>
    </source>
</reference>
<dbReference type="RefSeq" id="XP_005838186.1">
    <property type="nucleotide sequence ID" value="XM_005838129.1"/>
</dbReference>
<sequence length="101" mass="10977">MQDACRKGDLRAVSELLNNDPELVHERDNIGTTPLHRAAAGGFLEICTVLLEHKADVNAVDKYNDTPLKKAAYRGNVNIVVHLSLHGADMNHPDGSGKLPL</sequence>